<dbReference type="SUPFAM" id="SSF53448">
    <property type="entry name" value="Nucleotide-diphospho-sugar transferases"/>
    <property type="match status" value="1"/>
</dbReference>
<sequence>MIIIPMAGLSSRFFKAGYTQPKYKLLAHGKSLFEWSVNTFESYYQKEKFIFICRDVYDTPAFVDNELKRIGIKDYEIVVLKAETRGQAETVFLALDKVPDDEKLIIFNIDTHEKKFATFNEPNDAYLEVFKGEGEHWSFAQPKGDTTLVERTTEKVRISDLCSNGVYGFKNKKIFIDAYIELIRSNPGEFYIAPMFNFIIAKDMCVRFKLVEHSDHIFMGTPSEYSDFLGETNV</sequence>
<organism evidence="1">
    <name type="scientific">Cronobacter dublinensis subsp. lausannensis LMG 23824</name>
    <dbReference type="NCBI Taxonomy" id="1159560"/>
    <lineage>
        <taxon>Bacteria</taxon>
        <taxon>Pseudomonadati</taxon>
        <taxon>Pseudomonadota</taxon>
        <taxon>Gammaproteobacteria</taxon>
        <taxon>Enterobacterales</taxon>
        <taxon>Enterobacteriaceae</taxon>
        <taxon>Cronobacter</taxon>
    </lineage>
</organism>
<dbReference type="RefSeq" id="WP_071601069.1">
    <property type="nucleotide sequence ID" value="NZ_CP188004.1"/>
</dbReference>
<dbReference type="CDD" id="cd04183">
    <property type="entry name" value="GT2_BcE_like"/>
    <property type="match status" value="1"/>
</dbReference>
<evidence type="ECO:0000313" key="1">
    <source>
        <dbReference type="EMBL" id="AFI81962.1"/>
    </source>
</evidence>
<reference evidence="1" key="1">
    <citation type="journal article" date="2013" name="Foodborne Pathog. Dis.">
        <title>Identification and Characterization of Five New Molecular Serogroups of Cronobacter spp.</title>
        <authorList>
            <person name="Jarvis K.G."/>
            <person name="Yan Q.Q."/>
            <person name="Grim C.J."/>
            <person name="Power K.A."/>
            <person name="Franco A.A."/>
            <person name="Hu L."/>
            <person name="Gopinath G."/>
            <person name="Sathyamoorthy V."/>
            <person name="Kotewicz M.L."/>
            <person name="Kothary M.H."/>
            <person name="Lee C."/>
            <person name="Sadowski J."/>
            <person name="Fanning S."/>
            <person name="Tall B.D."/>
        </authorList>
    </citation>
    <scope>NUCLEOTIDE SEQUENCE</scope>
    <source>
        <strain evidence="1">LMG 23824</strain>
    </source>
</reference>
<protein>
    <submittedName>
        <fullName evidence="1">WeoL</fullName>
    </submittedName>
</protein>
<dbReference type="InterPro" id="IPR016873">
    <property type="entry name" value="Caps_polysacc_synth_BcbE_prd"/>
</dbReference>
<name>M9NJR9_9ENTR</name>
<accession>M9NJR9</accession>
<dbReference type="Gene3D" id="3.90.550.10">
    <property type="entry name" value="Spore Coat Polysaccharide Biosynthesis Protein SpsA, Chain A"/>
    <property type="match status" value="1"/>
</dbReference>
<dbReference type="InterPro" id="IPR029044">
    <property type="entry name" value="Nucleotide-diphossugar_trans"/>
</dbReference>
<dbReference type="AlphaFoldDB" id="M9NJR9"/>
<proteinExistence type="predicted"/>
<dbReference type="EMBL" id="JQ390551">
    <property type="protein sequence ID" value="AFI81962.1"/>
    <property type="molecule type" value="Genomic_DNA"/>
</dbReference>
<dbReference type="PIRSF" id="PIRSF028162">
    <property type="entry name" value="BcbE_prd"/>
    <property type="match status" value="1"/>
</dbReference>
<gene>
    <name evidence="1" type="primary">weoL</name>
</gene>